<dbReference type="EMBL" id="QXED01000009">
    <property type="protein sequence ID" value="RIV19049.1"/>
    <property type="molecule type" value="Genomic_DNA"/>
</dbReference>
<keyword evidence="4" id="KW-1185">Reference proteome</keyword>
<gene>
    <name evidence="3" type="ORF">DYU11_26495</name>
</gene>
<sequence>MSRIGLARQRPSARQGVGGKVTNQNSPMKNYKVRLLPLLAILGCLSWLSGCQQDEVNAPPVVERFRLLDPIKKDSTFTAAVPGTLLVIQGKNLNNAVNVYFNDFPAAFNPVYNTAENLIITIPAQTPTAVTAPKVSNKVRIVTTHGEGTFDFTVVQAPPVIASISNENASPGDSITIAGANFFGVSKIVFPGNLEVDSTRFRPNREGTLIRVRVPANMTQSGPLSIVATFGTTTTPAPINYVTGPGVLCNFDDVNTFAGWSGTASKDATLFPGNKGSFGYLSVKGIVGGNSEWWTSGRSINVNETQWIAPANLKAPVSDYALKFEIFVKTPWKTGTMLITPNRDAKPNSYTYRYTPWKIGTASVDFQTTGWQTVTIPLSEFRTSNGTGDAAPSLEALLGAAGKNQFQMMLVADTDGMGEVSIGVDNIRVVSNKAVK</sequence>
<feature type="domain" description="Surface glycan-binding protein B xyloglucan binding" evidence="2">
    <location>
        <begin position="243"/>
        <end position="430"/>
    </location>
</feature>
<evidence type="ECO:0000313" key="3">
    <source>
        <dbReference type="EMBL" id="RIV19049.1"/>
    </source>
</evidence>
<dbReference type="InterPro" id="IPR013783">
    <property type="entry name" value="Ig-like_fold"/>
</dbReference>
<dbReference type="GO" id="GO:0030247">
    <property type="term" value="F:polysaccharide binding"/>
    <property type="evidence" value="ECO:0007669"/>
    <property type="project" value="InterPro"/>
</dbReference>
<comment type="caution">
    <text evidence="3">The sequence shown here is derived from an EMBL/GenBank/DDBJ whole genome shotgun (WGS) entry which is preliminary data.</text>
</comment>
<evidence type="ECO:0000259" key="2">
    <source>
        <dbReference type="Pfam" id="PF18329"/>
    </source>
</evidence>
<accession>A0A418M0M6</accession>
<dbReference type="InterPro" id="IPR040475">
    <property type="entry name" value="SGBP_B_XBD"/>
</dbReference>
<reference evidence="3 4" key="1">
    <citation type="submission" date="2018-08" db="EMBL/GenBank/DDBJ databases">
        <title>Fibrisoma montanum sp. nov., isolated from Danxia mountain soil.</title>
        <authorList>
            <person name="Huang Y."/>
        </authorList>
    </citation>
    <scope>NUCLEOTIDE SEQUENCE [LARGE SCALE GENOMIC DNA]</scope>
    <source>
        <strain evidence="3 4">HYT19</strain>
    </source>
</reference>
<dbReference type="Gene3D" id="2.60.120.430">
    <property type="entry name" value="Galactose-binding lectin"/>
    <property type="match status" value="1"/>
</dbReference>
<dbReference type="InterPro" id="IPR014756">
    <property type="entry name" value="Ig_E-set"/>
</dbReference>
<name>A0A418M0M6_9BACT</name>
<feature type="region of interest" description="Disordered" evidence="1">
    <location>
        <begin position="1"/>
        <end position="24"/>
    </location>
</feature>
<dbReference type="AlphaFoldDB" id="A0A418M0M6"/>
<evidence type="ECO:0000256" key="1">
    <source>
        <dbReference type="SAM" id="MobiDB-lite"/>
    </source>
</evidence>
<proteinExistence type="predicted"/>
<evidence type="ECO:0000313" key="4">
    <source>
        <dbReference type="Proteomes" id="UP000283523"/>
    </source>
</evidence>
<dbReference type="SUPFAM" id="SSF81296">
    <property type="entry name" value="E set domains"/>
    <property type="match status" value="2"/>
</dbReference>
<dbReference type="Proteomes" id="UP000283523">
    <property type="component" value="Unassembled WGS sequence"/>
</dbReference>
<organism evidence="3 4">
    <name type="scientific">Fibrisoma montanum</name>
    <dbReference type="NCBI Taxonomy" id="2305895"/>
    <lineage>
        <taxon>Bacteria</taxon>
        <taxon>Pseudomonadati</taxon>
        <taxon>Bacteroidota</taxon>
        <taxon>Cytophagia</taxon>
        <taxon>Cytophagales</taxon>
        <taxon>Spirosomataceae</taxon>
        <taxon>Fibrisoma</taxon>
    </lineage>
</organism>
<dbReference type="Gene3D" id="2.60.40.10">
    <property type="entry name" value="Immunoglobulins"/>
    <property type="match status" value="2"/>
</dbReference>
<protein>
    <recommendedName>
        <fullName evidence="2">Surface glycan-binding protein B xyloglucan binding domain-containing protein</fullName>
    </recommendedName>
</protein>
<dbReference type="Pfam" id="PF18329">
    <property type="entry name" value="SGBP_B_XBD"/>
    <property type="match status" value="1"/>
</dbReference>